<dbReference type="InterPro" id="IPR036390">
    <property type="entry name" value="WH_DNA-bd_sf"/>
</dbReference>
<dbReference type="KEGG" id="cpoy:GP475_09365"/>
<dbReference type="SMART" id="SM00347">
    <property type="entry name" value="HTH_MARR"/>
    <property type="match status" value="1"/>
</dbReference>
<dbReference type="PRINTS" id="PR00598">
    <property type="entry name" value="HTHMARR"/>
</dbReference>
<dbReference type="SUPFAM" id="SSF46785">
    <property type="entry name" value="Winged helix' DNA-binding domain"/>
    <property type="match status" value="1"/>
</dbReference>
<dbReference type="PANTHER" id="PTHR33164:SF99">
    <property type="entry name" value="MARR FAMILY REGULATORY PROTEIN"/>
    <property type="match status" value="1"/>
</dbReference>
<dbReference type="InterPro" id="IPR039422">
    <property type="entry name" value="MarR/SlyA-like"/>
</dbReference>
<accession>A0A7H0SQK3</accession>
<dbReference type="EMBL" id="CP046884">
    <property type="protein sequence ID" value="QNQ90828.1"/>
    <property type="molecule type" value="Genomic_DNA"/>
</dbReference>
<dbReference type="InterPro" id="IPR000835">
    <property type="entry name" value="HTH_MarR-typ"/>
</dbReference>
<evidence type="ECO:0000313" key="1">
    <source>
        <dbReference type="EMBL" id="QNQ90828.1"/>
    </source>
</evidence>
<dbReference type="Pfam" id="PF12802">
    <property type="entry name" value="MarR_2"/>
    <property type="match status" value="1"/>
</dbReference>
<dbReference type="PROSITE" id="PS50995">
    <property type="entry name" value="HTH_MARR_2"/>
    <property type="match status" value="1"/>
</dbReference>
<sequence>MSTSRHPNIPEDHEHLLDSPLATEMQFLLARATARGSGHANQALASLGIKVRQYSVLSLACSESKLTQRELALFLGLDPSQVVGIVDQLQLQGLVERTPDPTDKRSRIISATHKGRQLYQQAQAITHASENHTLAPLTPGERALLLELLIKIAF</sequence>
<dbReference type="GO" id="GO:0006950">
    <property type="term" value="P:response to stress"/>
    <property type="evidence" value="ECO:0007669"/>
    <property type="project" value="TreeGrafter"/>
</dbReference>
<reference evidence="1 2" key="1">
    <citation type="submission" date="2019-12" db="EMBL/GenBank/DDBJ databases">
        <title>Corynebacterium sp. nov., isolated from feces of the Anser Albifrons in China.</title>
        <authorList>
            <person name="Liu Q."/>
        </authorList>
    </citation>
    <scope>NUCLEOTIDE SEQUENCE [LARGE SCALE GENOMIC DNA]</scope>
    <source>
        <strain evidence="1 2">4H37-19</strain>
    </source>
</reference>
<dbReference type="Proteomes" id="UP000516320">
    <property type="component" value="Chromosome"/>
</dbReference>
<gene>
    <name evidence="1" type="ORF">GP475_09365</name>
</gene>
<name>A0A7H0SQK3_9CORY</name>
<dbReference type="RefSeq" id="WP_187974138.1">
    <property type="nucleotide sequence ID" value="NZ_CP046884.1"/>
</dbReference>
<keyword evidence="2" id="KW-1185">Reference proteome</keyword>
<dbReference type="PANTHER" id="PTHR33164">
    <property type="entry name" value="TRANSCRIPTIONAL REGULATOR, MARR FAMILY"/>
    <property type="match status" value="1"/>
</dbReference>
<dbReference type="InterPro" id="IPR036388">
    <property type="entry name" value="WH-like_DNA-bd_sf"/>
</dbReference>
<protein>
    <submittedName>
        <fullName evidence="1">MarR family transcriptional regulator</fullName>
    </submittedName>
</protein>
<dbReference type="GO" id="GO:0003700">
    <property type="term" value="F:DNA-binding transcription factor activity"/>
    <property type="evidence" value="ECO:0007669"/>
    <property type="project" value="InterPro"/>
</dbReference>
<proteinExistence type="predicted"/>
<dbReference type="AlphaFoldDB" id="A0A7H0SQK3"/>
<evidence type="ECO:0000313" key="2">
    <source>
        <dbReference type="Proteomes" id="UP000516320"/>
    </source>
</evidence>
<organism evidence="1 2">
    <name type="scientific">Corynebacterium poyangense</name>
    <dbReference type="NCBI Taxonomy" id="2684405"/>
    <lineage>
        <taxon>Bacteria</taxon>
        <taxon>Bacillati</taxon>
        <taxon>Actinomycetota</taxon>
        <taxon>Actinomycetes</taxon>
        <taxon>Mycobacteriales</taxon>
        <taxon>Corynebacteriaceae</taxon>
        <taxon>Corynebacterium</taxon>
    </lineage>
</organism>
<dbReference type="Gene3D" id="1.10.10.10">
    <property type="entry name" value="Winged helix-like DNA-binding domain superfamily/Winged helix DNA-binding domain"/>
    <property type="match status" value="1"/>
</dbReference>